<evidence type="ECO:0000313" key="2">
    <source>
        <dbReference type="EMBL" id="GIY12602.1"/>
    </source>
</evidence>
<keyword evidence="3" id="KW-1185">Reference proteome</keyword>
<sequence length="90" mass="9548">MAKSGQLWQVRVVESSVKISNIKLTPAASGTTATFPVNGGLRTALVHTKTNTRTWARTMNIHATTASAAMAQDRATTDPASLTGDHLLQD</sequence>
<evidence type="ECO:0000256" key="1">
    <source>
        <dbReference type="SAM" id="MobiDB-lite"/>
    </source>
</evidence>
<dbReference type="EMBL" id="BPLR01006815">
    <property type="protein sequence ID" value="GIY12602.1"/>
    <property type="molecule type" value="Genomic_DNA"/>
</dbReference>
<gene>
    <name evidence="2" type="ORF">CEXT_617971</name>
</gene>
<protein>
    <submittedName>
        <fullName evidence="2">Uncharacterized protein</fullName>
    </submittedName>
</protein>
<proteinExistence type="predicted"/>
<dbReference type="AlphaFoldDB" id="A0AAV4QWZ9"/>
<accession>A0AAV4QWZ9</accession>
<feature type="region of interest" description="Disordered" evidence="1">
    <location>
        <begin position="67"/>
        <end position="90"/>
    </location>
</feature>
<comment type="caution">
    <text evidence="2">The sequence shown here is derived from an EMBL/GenBank/DDBJ whole genome shotgun (WGS) entry which is preliminary data.</text>
</comment>
<name>A0AAV4QWZ9_CAEEX</name>
<organism evidence="2 3">
    <name type="scientific">Caerostris extrusa</name>
    <name type="common">Bark spider</name>
    <name type="synonym">Caerostris bankana</name>
    <dbReference type="NCBI Taxonomy" id="172846"/>
    <lineage>
        <taxon>Eukaryota</taxon>
        <taxon>Metazoa</taxon>
        <taxon>Ecdysozoa</taxon>
        <taxon>Arthropoda</taxon>
        <taxon>Chelicerata</taxon>
        <taxon>Arachnida</taxon>
        <taxon>Araneae</taxon>
        <taxon>Araneomorphae</taxon>
        <taxon>Entelegynae</taxon>
        <taxon>Araneoidea</taxon>
        <taxon>Araneidae</taxon>
        <taxon>Caerostris</taxon>
    </lineage>
</organism>
<reference evidence="2 3" key="1">
    <citation type="submission" date="2021-06" db="EMBL/GenBank/DDBJ databases">
        <title>Caerostris extrusa draft genome.</title>
        <authorList>
            <person name="Kono N."/>
            <person name="Arakawa K."/>
        </authorList>
    </citation>
    <scope>NUCLEOTIDE SEQUENCE [LARGE SCALE GENOMIC DNA]</scope>
</reference>
<evidence type="ECO:0000313" key="3">
    <source>
        <dbReference type="Proteomes" id="UP001054945"/>
    </source>
</evidence>
<dbReference type="Proteomes" id="UP001054945">
    <property type="component" value="Unassembled WGS sequence"/>
</dbReference>